<protein>
    <submittedName>
        <fullName evidence="4">VWA domain-containing protein</fullName>
    </submittedName>
</protein>
<dbReference type="SMART" id="SM00609">
    <property type="entry name" value="VIT"/>
    <property type="match status" value="1"/>
</dbReference>
<feature type="domain" description="VWFA" evidence="2">
    <location>
        <begin position="287"/>
        <end position="466"/>
    </location>
</feature>
<organism evidence="4">
    <name type="scientific">Caldilinea aerophila</name>
    <dbReference type="NCBI Taxonomy" id="133453"/>
    <lineage>
        <taxon>Bacteria</taxon>
        <taxon>Bacillati</taxon>
        <taxon>Chloroflexota</taxon>
        <taxon>Caldilineae</taxon>
        <taxon>Caldilineales</taxon>
        <taxon>Caldilineaceae</taxon>
        <taxon>Caldilinea</taxon>
    </lineage>
</organism>
<dbReference type="InterPro" id="IPR036465">
    <property type="entry name" value="vWFA_dom_sf"/>
</dbReference>
<sequence>MAGAIFPVRVDAQEVPPLPGPPLPPPVPIDPGPPPLPPVPIDPPLFFNQQVVVERHAVDAAVEGQVAQVEVTQVLRNPSGRVAEGVYVFPLPAEATVSDFQMTVDDQTLEGKLLDRNEARRVYEQIVRGQRDPALLEYLGRGLFQTRAFPIPPGETRIVRLTYTQLLERKDGLYRFNYPLRASHHGADAPEEIALRIELRALPGLRTIYSPNYPITIERLADDHAVVSYHATGAEPTSDLDLYFGTEKQPIGIDLLSYKPAGEDGYFLLLAAPGFEAAAEEEVVARDLIVVIDVSGSMQGKKIQQAKEALHYIVQNLNPQDRFNLIAFSTGVSLWEKTLQPVEARTQQAAIRWIDKLRASGSTDINRALLEALAQLNDKDINRPAYILFLTDGQPTQGEMNADAIVRNALNNLPGRRSLRLFTFGVGYDVNTDLLDVLADELRGTSHYVKPDEAIDEAVSDFYAQISTPVLADIQIDFGESTLIEDVYPHPLPDLFAGRQLVVVGRYREGGEVEVTLSGRVNNQEKTYVYSERMLTEKGGEPFVAQLWATRKIGHLLAQIRRSGPDPELVQAVIDLSLQYGVLTPYTAYLVLEPDSPAFPFEGTAQTPATQFALPDEAQLRAQGVEIAAQVHAAPASGVAAVVASQERSTLARAETMQTTASEMRYVAGRAFVLRAHVVDAEGRRLPLWVDTRYREEMKTTVVEFASDTYFALLDEPDMAQVLALSPEMIIVTDAEEAIRITTSTASQE</sequence>
<name>A0A7C1JHY8_9CHLR</name>
<dbReference type="Pfam" id="PF08487">
    <property type="entry name" value="VIT"/>
    <property type="match status" value="1"/>
</dbReference>
<dbReference type="EMBL" id="DSMG01000102">
    <property type="protein sequence ID" value="HDX31881.1"/>
    <property type="molecule type" value="Genomic_DNA"/>
</dbReference>
<dbReference type="InterPro" id="IPR013694">
    <property type="entry name" value="VIT"/>
</dbReference>
<dbReference type="InterPro" id="IPR050934">
    <property type="entry name" value="ITIH"/>
</dbReference>
<dbReference type="PROSITE" id="PS50234">
    <property type="entry name" value="VWFA"/>
    <property type="match status" value="1"/>
</dbReference>
<comment type="caution">
    <text evidence="4">The sequence shown here is derived from an EMBL/GenBank/DDBJ whole genome shotgun (WGS) entry which is preliminary data.</text>
</comment>
<dbReference type="PANTHER" id="PTHR10338">
    <property type="entry name" value="INTER-ALPHA-TRYPSIN INHIBITOR HEAVY CHAIN FAMILY MEMBER"/>
    <property type="match status" value="1"/>
</dbReference>
<evidence type="ECO:0000259" key="3">
    <source>
        <dbReference type="PROSITE" id="PS51468"/>
    </source>
</evidence>
<gene>
    <name evidence="4" type="ORF">ENQ20_10385</name>
</gene>
<feature type="compositionally biased region" description="Pro residues" evidence="1">
    <location>
        <begin position="16"/>
        <end position="34"/>
    </location>
</feature>
<dbReference type="Gene3D" id="3.40.50.410">
    <property type="entry name" value="von Willebrand factor, type A domain"/>
    <property type="match status" value="1"/>
</dbReference>
<evidence type="ECO:0000256" key="1">
    <source>
        <dbReference type="SAM" id="MobiDB-lite"/>
    </source>
</evidence>
<evidence type="ECO:0000313" key="4">
    <source>
        <dbReference type="EMBL" id="HDX31881.1"/>
    </source>
</evidence>
<dbReference type="PROSITE" id="PS51468">
    <property type="entry name" value="VIT"/>
    <property type="match status" value="1"/>
</dbReference>
<dbReference type="AlphaFoldDB" id="A0A7C1JHY8"/>
<dbReference type="InterPro" id="IPR002035">
    <property type="entry name" value="VWF_A"/>
</dbReference>
<feature type="region of interest" description="Disordered" evidence="1">
    <location>
        <begin position="13"/>
        <end position="34"/>
    </location>
</feature>
<proteinExistence type="predicted"/>
<dbReference type="PANTHER" id="PTHR10338:SF108">
    <property type="entry name" value="INTER-ALPHA-TRYPSIN INHIBITOR HEAVY CHAIN H4-LIKE PROTEIN"/>
    <property type="match status" value="1"/>
</dbReference>
<evidence type="ECO:0000259" key="2">
    <source>
        <dbReference type="PROSITE" id="PS50234"/>
    </source>
</evidence>
<dbReference type="SUPFAM" id="SSF53300">
    <property type="entry name" value="vWA-like"/>
    <property type="match status" value="1"/>
</dbReference>
<reference evidence="4" key="1">
    <citation type="journal article" date="2020" name="mSystems">
        <title>Genome- and Community-Level Interaction Insights into Carbon Utilization and Element Cycling Functions of Hydrothermarchaeota in Hydrothermal Sediment.</title>
        <authorList>
            <person name="Zhou Z."/>
            <person name="Liu Y."/>
            <person name="Xu W."/>
            <person name="Pan J."/>
            <person name="Luo Z.H."/>
            <person name="Li M."/>
        </authorList>
    </citation>
    <scope>NUCLEOTIDE SEQUENCE [LARGE SCALE GENOMIC DNA]</scope>
    <source>
        <strain evidence="4">SpSt-289</strain>
    </source>
</reference>
<feature type="domain" description="VIT" evidence="3">
    <location>
        <begin position="37"/>
        <end position="165"/>
    </location>
</feature>
<dbReference type="SMART" id="SM00327">
    <property type="entry name" value="VWA"/>
    <property type="match status" value="1"/>
</dbReference>
<accession>A0A7C1JHY8</accession>
<dbReference type="Pfam" id="PF13768">
    <property type="entry name" value="VWA_3"/>
    <property type="match status" value="1"/>
</dbReference>